<gene>
    <name evidence="3" type="ORF">EGYM00163_LOCUS19900</name>
</gene>
<sequence>MAPKKDKKGKGKGKKGGTDGGMDELIDEMFYFPPEHEKQRREKAVKRIKEAFKLFERDNNGTCDVREIGTIVRSLGLNPTDQQLRNILEEIEEDEPTGFIKYSKFEPLMLDILLTDEYRPTPKDGKEMPSELMVRNSEDLILQAFEVFDPEKKGYLDSEQLKELLTSQGEAFSNEEVIEMLNAAADPETGFIKYDDYVATLACD</sequence>
<feature type="region of interest" description="Disordered" evidence="1">
    <location>
        <begin position="1"/>
        <end position="24"/>
    </location>
</feature>
<dbReference type="GO" id="GO:0005509">
    <property type="term" value="F:calcium ion binding"/>
    <property type="evidence" value="ECO:0007669"/>
    <property type="project" value="InterPro"/>
</dbReference>
<dbReference type="PANTHER" id="PTHR46763">
    <property type="entry name" value="DYNEIN REGULATORY COMPLEX PROTEIN 8"/>
    <property type="match status" value="1"/>
</dbReference>
<dbReference type="PANTHER" id="PTHR46763:SF1">
    <property type="entry name" value="DYNEIN REGULATORY COMPLEX PROTEIN 8"/>
    <property type="match status" value="1"/>
</dbReference>
<dbReference type="SMART" id="SM00054">
    <property type="entry name" value="EFh"/>
    <property type="match status" value="2"/>
</dbReference>
<dbReference type="InterPro" id="IPR002048">
    <property type="entry name" value="EF_hand_dom"/>
</dbReference>
<dbReference type="PROSITE" id="PS50222">
    <property type="entry name" value="EF_HAND_2"/>
    <property type="match status" value="2"/>
</dbReference>
<dbReference type="Gene3D" id="1.10.238.10">
    <property type="entry name" value="EF-hand"/>
    <property type="match status" value="2"/>
</dbReference>
<feature type="domain" description="EF-hand" evidence="2">
    <location>
        <begin position="136"/>
        <end position="171"/>
    </location>
</feature>
<dbReference type="InterPro" id="IPR011992">
    <property type="entry name" value="EF-hand-dom_pair"/>
</dbReference>
<dbReference type="SUPFAM" id="SSF47473">
    <property type="entry name" value="EF-hand"/>
    <property type="match status" value="1"/>
</dbReference>
<name>A0A7S4FQB2_9EUGL</name>
<accession>A0A7S4FQB2</accession>
<feature type="domain" description="EF-hand" evidence="2">
    <location>
        <begin position="43"/>
        <end position="78"/>
    </location>
</feature>
<dbReference type="AlphaFoldDB" id="A0A7S4FQB2"/>
<dbReference type="Pfam" id="PF13499">
    <property type="entry name" value="EF-hand_7"/>
    <property type="match status" value="1"/>
</dbReference>
<dbReference type="EMBL" id="HBJA01056229">
    <property type="protein sequence ID" value="CAE0808769.1"/>
    <property type="molecule type" value="Transcribed_RNA"/>
</dbReference>
<evidence type="ECO:0000256" key="1">
    <source>
        <dbReference type="SAM" id="MobiDB-lite"/>
    </source>
</evidence>
<dbReference type="FunFam" id="1.10.238.10:FF:000001">
    <property type="entry name" value="Calmodulin 1"/>
    <property type="match status" value="1"/>
</dbReference>
<protein>
    <recommendedName>
        <fullName evidence="2">EF-hand domain-containing protein</fullName>
    </recommendedName>
</protein>
<evidence type="ECO:0000313" key="3">
    <source>
        <dbReference type="EMBL" id="CAE0808769.1"/>
    </source>
</evidence>
<proteinExistence type="predicted"/>
<evidence type="ECO:0000259" key="2">
    <source>
        <dbReference type="PROSITE" id="PS50222"/>
    </source>
</evidence>
<organism evidence="3">
    <name type="scientific">Eutreptiella gymnastica</name>
    <dbReference type="NCBI Taxonomy" id="73025"/>
    <lineage>
        <taxon>Eukaryota</taxon>
        <taxon>Discoba</taxon>
        <taxon>Euglenozoa</taxon>
        <taxon>Euglenida</taxon>
        <taxon>Spirocuta</taxon>
        <taxon>Euglenophyceae</taxon>
        <taxon>Eutreptiales</taxon>
        <taxon>Eutreptiaceae</taxon>
        <taxon>Eutreptiella</taxon>
    </lineage>
</organism>
<feature type="compositionally biased region" description="Basic residues" evidence="1">
    <location>
        <begin position="1"/>
        <end position="15"/>
    </location>
</feature>
<reference evidence="3" key="1">
    <citation type="submission" date="2021-01" db="EMBL/GenBank/DDBJ databases">
        <authorList>
            <person name="Corre E."/>
            <person name="Pelletier E."/>
            <person name="Niang G."/>
            <person name="Scheremetjew M."/>
            <person name="Finn R."/>
            <person name="Kale V."/>
            <person name="Holt S."/>
            <person name="Cochrane G."/>
            <person name="Meng A."/>
            <person name="Brown T."/>
            <person name="Cohen L."/>
        </authorList>
    </citation>
    <scope>NUCLEOTIDE SEQUENCE</scope>
    <source>
        <strain evidence="3">CCMP1594</strain>
    </source>
</reference>